<dbReference type="InterPro" id="IPR001128">
    <property type="entry name" value="Cyt_P450"/>
</dbReference>
<dbReference type="Proteomes" id="UP001597260">
    <property type="component" value="Unassembled WGS sequence"/>
</dbReference>
<protein>
    <submittedName>
        <fullName evidence="3">Cytochrome P450</fullName>
    </submittedName>
</protein>
<keyword evidence="2" id="KW-0349">Heme</keyword>
<dbReference type="Pfam" id="PF00067">
    <property type="entry name" value="p450"/>
    <property type="match status" value="1"/>
</dbReference>
<dbReference type="EMBL" id="JBHTMP010000001">
    <property type="protein sequence ID" value="MFD1319542.1"/>
    <property type="molecule type" value="Genomic_DNA"/>
</dbReference>
<dbReference type="InterPro" id="IPR036396">
    <property type="entry name" value="Cyt_P450_sf"/>
</dbReference>
<gene>
    <name evidence="3" type="ORF">ACFQ4H_00410</name>
</gene>
<evidence type="ECO:0000256" key="2">
    <source>
        <dbReference type="RuleBase" id="RU000461"/>
    </source>
</evidence>
<keyword evidence="2" id="KW-0560">Oxidoreductase</keyword>
<keyword evidence="2" id="KW-0408">Iron</keyword>
<dbReference type="PROSITE" id="PS00086">
    <property type="entry name" value="CYTOCHROME_P450"/>
    <property type="match status" value="1"/>
</dbReference>
<keyword evidence="2" id="KW-0479">Metal-binding</keyword>
<accession>A0ABW3Y556</accession>
<evidence type="ECO:0000256" key="1">
    <source>
        <dbReference type="ARBA" id="ARBA00010617"/>
    </source>
</evidence>
<evidence type="ECO:0000313" key="4">
    <source>
        <dbReference type="Proteomes" id="UP001597260"/>
    </source>
</evidence>
<dbReference type="CDD" id="cd11031">
    <property type="entry name" value="Cyp158A-like"/>
    <property type="match status" value="1"/>
</dbReference>
<proteinExistence type="inferred from homology"/>
<sequence length="396" mass="43493">MTDQAPLSYPVAPSPSIYHPSPQLTELRERCPVTPVVMSDGSPAWLVTRYADVRQVLTDARFSRAAARGDDAPPKELGALETESLIGMDPPEHTRLRRLVARAFTPRRVEQLRPWVAGLVDELIDRMTTLPRPVDLVEHFSTPFPVQVISELLGVPEADRQHCKAWSDTMMGDWQRDPEGTQAALDGFARMIAAKRAEPADDLITALIQARDEHDKLSEHELVSVCVGVLIGGHETTTNQINMSLLTLMHHPDQLERLRADPDGITPAVEELIRVIQLGDTGVMLPRITTEEVELSGVTLPKGAAVLPAFVAANRDPAVFPDPDRLDLSRPSNPHLGFGAGVHHCLGAQLARLELQEALRGLLTRLPGLRVAIPDAELRFKSGLAVRCLEALPVTW</sequence>
<reference evidence="4" key="1">
    <citation type="journal article" date="2019" name="Int. J. Syst. Evol. Microbiol.">
        <title>The Global Catalogue of Microorganisms (GCM) 10K type strain sequencing project: providing services to taxonomists for standard genome sequencing and annotation.</title>
        <authorList>
            <consortium name="The Broad Institute Genomics Platform"/>
            <consortium name="The Broad Institute Genome Sequencing Center for Infectious Disease"/>
            <person name="Wu L."/>
            <person name="Ma J."/>
        </authorList>
    </citation>
    <scope>NUCLEOTIDE SEQUENCE [LARGE SCALE GENOMIC DNA]</scope>
    <source>
        <strain evidence="4">JCM 31037</strain>
    </source>
</reference>
<keyword evidence="4" id="KW-1185">Reference proteome</keyword>
<name>A0ABW3Y556_9ACTN</name>
<dbReference type="RefSeq" id="WP_377565477.1">
    <property type="nucleotide sequence ID" value="NZ_JBHTMP010000001.1"/>
</dbReference>
<dbReference type="PRINTS" id="PR00385">
    <property type="entry name" value="P450"/>
</dbReference>
<dbReference type="InterPro" id="IPR002397">
    <property type="entry name" value="Cyt_P450_B"/>
</dbReference>
<comment type="caution">
    <text evidence="3">The sequence shown here is derived from an EMBL/GenBank/DDBJ whole genome shotgun (WGS) entry which is preliminary data.</text>
</comment>
<dbReference type="SUPFAM" id="SSF48264">
    <property type="entry name" value="Cytochrome P450"/>
    <property type="match status" value="1"/>
</dbReference>
<comment type="similarity">
    <text evidence="1 2">Belongs to the cytochrome P450 family.</text>
</comment>
<dbReference type="PRINTS" id="PR00359">
    <property type="entry name" value="BP450"/>
</dbReference>
<organism evidence="3 4">
    <name type="scientific">Micromonospora sonneratiae</name>
    <dbReference type="NCBI Taxonomy" id="1184706"/>
    <lineage>
        <taxon>Bacteria</taxon>
        <taxon>Bacillati</taxon>
        <taxon>Actinomycetota</taxon>
        <taxon>Actinomycetes</taxon>
        <taxon>Micromonosporales</taxon>
        <taxon>Micromonosporaceae</taxon>
        <taxon>Micromonospora</taxon>
    </lineage>
</organism>
<dbReference type="InterPro" id="IPR017972">
    <property type="entry name" value="Cyt_P450_CS"/>
</dbReference>
<dbReference type="Gene3D" id="1.10.630.10">
    <property type="entry name" value="Cytochrome P450"/>
    <property type="match status" value="1"/>
</dbReference>
<dbReference type="PANTHER" id="PTHR46696:SF6">
    <property type="entry name" value="P450, PUTATIVE (EUROFUNG)-RELATED"/>
    <property type="match status" value="1"/>
</dbReference>
<dbReference type="PANTHER" id="PTHR46696">
    <property type="entry name" value="P450, PUTATIVE (EUROFUNG)-RELATED"/>
    <property type="match status" value="1"/>
</dbReference>
<evidence type="ECO:0000313" key="3">
    <source>
        <dbReference type="EMBL" id="MFD1319542.1"/>
    </source>
</evidence>
<keyword evidence="2" id="KW-0503">Monooxygenase</keyword>